<dbReference type="Gene3D" id="3.90.79.10">
    <property type="entry name" value="Nucleoside Triphosphate Pyrophosphohydrolase"/>
    <property type="match status" value="1"/>
</dbReference>
<organism evidence="1 2">
    <name type="scientific">Stratiformator vulcanicus</name>
    <dbReference type="NCBI Taxonomy" id="2527980"/>
    <lineage>
        <taxon>Bacteria</taxon>
        <taxon>Pseudomonadati</taxon>
        <taxon>Planctomycetota</taxon>
        <taxon>Planctomycetia</taxon>
        <taxon>Planctomycetales</taxon>
        <taxon>Planctomycetaceae</taxon>
        <taxon>Stratiformator</taxon>
    </lineage>
</organism>
<proteinExistence type="predicted"/>
<evidence type="ECO:0000313" key="1">
    <source>
        <dbReference type="EMBL" id="QDT38428.1"/>
    </source>
</evidence>
<dbReference type="OrthoDB" id="6398375at2"/>
<evidence type="ECO:0008006" key="3">
    <source>
        <dbReference type="Google" id="ProtNLM"/>
    </source>
</evidence>
<protein>
    <recommendedName>
        <fullName evidence="3">Phosphoesterase</fullName>
    </recommendedName>
</protein>
<dbReference type="SUPFAM" id="SSF55811">
    <property type="entry name" value="Nudix"/>
    <property type="match status" value="1"/>
</dbReference>
<dbReference type="KEGG" id="svp:Pan189_28220"/>
<sequence>MSASEEEHVLVVPTLLFHEVGYFQGFNPEMRPYLKTLLDPAMMRFLPRSEAEEDPSYKQLIPYCIFMCGDTVFQYTRGSGVGEARLKAKRSIGVGGHISKEDAAGGQDPYKTGLARELTEEVEYPADHSEQIVGLINDDETPVGKVHLGVVHLFQVKEPKVRPLESTMTDVGFVSPAMLAREFDRLETWSQICLKHLFPEAGPA</sequence>
<dbReference type="Proteomes" id="UP000317318">
    <property type="component" value="Chromosome"/>
</dbReference>
<evidence type="ECO:0000313" key="2">
    <source>
        <dbReference type="Proteomes" id="UP000317318"/>
    </source>
</evidence>
<gene>
    <name evidence="1" type="ORF">Pan189_28220</name>
</gene>
<dbReference type="RefSeq" id="WP_145364536.1">
    <property type="nucleotide sequence ID" value="NZ_CP036268.1"/>
</dbReference>
<reference evidence="1 2" key="1">
    <citation type="submission" date="2019-02" db="EMBL/GenBank/DDBJ databases">
        <title>Deep-cultivation of Planctomycetes and their phenomic and genomic characterization uncovers novel biology.</title>
        <authorList>
            <person name="Wiegand S."/>
            <person name="Jogler M."/>
            <person name="Boedeker C."/>
            <person name="Pinto D."/>
            <person name="Vollmers J."/>
            <person name="Rivas-Marin E."/>
            <person name="Kohn T."/>
            <person name="Peeters S.H."/>
            <person name="Heuer A."/>
            <person name="Rast P."/>
            <person name="Oberbeckmann S."/>
            <person name="Bunk B."/>
            <person name="Jeske O."/>
            <person name="Meyerdierks A."/>
            <person name="Storesund J.E."/>
            <person name="Kallscheuer N."/>
            <person name="Luecker S."/>
            <person name="Lage O.M."/>
            <person name="Pohl T."/>
            <person name="Merkel B.J."/>
            <person name="Hornburger P."/>
            <person name="Mueller R.-W."/>
            <person name="Bruemmer F."/>
            <person name="Labrenz M."/>
            <person name="Spormann A.M."/>
            <person name="Op den Camp H."/>
            <person name="Overmann J."/>
            <person name="Amann R."/>
            <person name="Jetten M.S.M."/>
            <person name="Mascher T."/>
            <person name="Medema M.H."/>
            <person name="Devos D.P."/>
            <person name="Kaster A.-K."/>
            <person name="Ovreas L."/>
            <person name="Rohde M."/>
            <person name="Galperin M.Y."/>
            <person name="Jogler C."/>
        </authorList>
    </citation>
    <scope>NUCLEOTIDE SEQUENCE [LARGE SCALE GENOMIC DNA]</scope>
    <source>
        <strain evidence="1 2">Pan189</strain>
    </source>
</reference>
<accession>A0A517R3G2</accession>
<name>A0A517R3G2_9PLAN</name>
<dbReference type="AlphaFoldDB" id="A0A517R3G2"/>
<dbReference type="EMBL" id="CP036268">
    <property type="protein sequence ID" value="QDT38428.1"/>
    <property type="molecule type" value="Genomic_DNA"/>
</dbReference>
<dbReference type="InterPro" id="IPR015797">
    <property type="entry name" value="NUDIX_hydrolase-like_dom_sf"/>
</dbReference>
<keyword evidence="2" id="KW-1185">Reference proteome</keyword>